<protein>
    <recommendedName>
        <fullName evidence="3">ELYS-like domain-containing protein</fullName>
    </recommendedName>
</protein>
<dbReference type="GeneID" id="54573489"/>
<dbReference type="Pfam" id="PF13934">
    <property type="entry name" value="ELYS"/>
    <property type="match status" value="1"/>
</dbReference>
<proteinExistence type="predicted"/>
<organism evidence="4 5">
    <name type="scientific">Trematosphaeria pertusa</name>
    <dbReference type="NCBI Taxonomy" id="390896"/>
    <lineage>
        <taxon>Eukaryota</taxon>
        <taxon>Fungi</taxon>
        <taxon>Dikarya</taxon>
        <taxon>Ascomycota</taxon>
        <taxon>Pezizomycotina</taxon>
        <taxon>Dothideomycetes</taxon>
        <taxon>Pleosporomycetidae</taxon>
        <taxon>Pleosporales</taxon>
        <taxon>Massarineae</taxon>
        <taxon>Trematosphaeriaceae</taxon>
        <taxon>Trematosphaeria</taxon>
    </lineage>
</organism>
<dbReference type="InterPro" id="IPR025151">
    <property type="entry name" value="ELYS_dom"/>
</dbReference>
<dbReference type="RefSeq" id="XP_033676972.1">
    <property type="nucleotide sequence ID" value="XM_033820159.1"/>
</dbReference>
<keyword evidence="5" id="KW-1185">Reference proteome</keyword>
<dbReference type="EMBL" id="ML987209">
    <property type="protein sequence ID" value="KAF2241968.1"/>
    <property type="molecule type" value="Genomic_DNA"/>
</dbReference>
<dbReference type="GO" id="GO:0005634">
    <property type="term" value="C:nucleus"/>
    <property type="evidence" value="ECO:0007669"/>
    <property type="project" value="UniProtKB-SubCell"/>
</dbReference>
<evidence type="ECO:0000313" key="4">
    <source>
        <dbReference type="EMBL" id="KAF2241968.1"/>
    </source>
</evidence>
<comment type="subcellular location">
    <subcellularLocation>
        <location evidence="1">Nucleus</location>
    </subcellularLocation>
</comment>
<feature type="domain" description="ELYS-like" evidence="3">
    <location>
        <begin position="35"/>
        <end position="268"/>
    </location>
</feature>
<dbReference type="Proteomes" id="UP000800094">
    <property type="component" value="Unassembled WGS sequence"/>
</dbReference>
<gene>
    <name evidence="4" type="ORF">BU26DRAFT_162416</name>
</gene>
<dbReference type="AlphaFoldDB" id="A0A6A6HW30"/>
<accession>A0A6A6HW30</accession>
<sequence length="331" mass="38771">MLDIEEYEDVFPEGGYPASLVDSIQESQMQLGGRTFFERLLELLQIKWRRIYPPQDEPKLRELHKRIVEAPITLHYKHCLIFYLLKDLAPVFHEQPDLATQFAEDVHLEKRFWTFIEGIWELDHLQFETAVGNLTHPSILPTFPDEILLALLGRRNKMPGSVSARDILPLAYYNCAKPPLVGEHVQTEFARYMAARNVTEAYYWIRTRPEHEHHALLEVMVDQTLQRRDRADYDAHELYPAEDRVMELVGLPFSEEEDEWIEKFLTEGKGRTFRQAEDTVVMRRIATGRVRDVAREKGHKGRKYEGVNWEILRDGMAKGLGPRRDEEAFAV</sequence>
<evidence type="ECO:0000259" key="3">
    <source>
        <dbReference type="Pfam" id="PF13934"/>
    </source>
</evidence>
<dbReference type="OrthoDB" id="20729at2759"/>
<reference evidence="4" key="1">
    <citation type="journal article" date="2020" name="Stud. Mycol.">
        <title>101 Dothideomycetes genomes: a test case for predicting lifestyles and emergence of pathogens.</title>
        <authorList>
            <person name="Haridas S."/>
            <person name="Albert R."/>
            <person name="Binder M."/>
            <person name="Bloem J."/>
            <person name="Labutti K."/>
            <person name="Salamov A."/>
            <person name="Andreopoulos B."/>
            <person name="Baker S."/>
            <person name="Barry K."/>
            <person name="Bills G."/>
            <person name="Bluhm B."/>
            <person name="Cannon C."/>
            <person name="Castanera R."/>
            <person name="Culley D."/>
            <person name="Daum C."/>
            <person name="Ezra D."/>
            <person name="Gonzalez J."/>
            <person name="Henrissat B."/>
            <person name="Kuo A."/>
            <person name="Liang C."/>
            <person name="Lipzen A."/>
            <person name="Lutzoni F."/>
            <person name="Magnuson J."/>
            <person name="Mondo S."/>
            <person name="Nolan M."/>
            <person name="Ohm R."/>
            <person name="Pangilinan J."/>
            <person name="Park H.-J."/>
            <person name="Ramirez L."/>
            <person name="Alfaro M."/>
            <person name="Sun H."/>
            <person name="Tritt A."/>
            <person name="Yoshinaga Y."/>
            <person name="Zwiers L.-H."/>
            <person name="Turgeon B."/>
            <person name="Goodwin S."/>
            <person name="Spatafora J."/>
            <person name="Crous P."/>
            <person name="Grigoriev I."/>
        </authorList>
    </citation>
    <scope>NUCLEOTIDE SEQUENCE</scope>
    <source>
        <strain evidence="4">CBS 122368</strain>
    </source>
</reference>
<evidence type="ECO:0000313" key="5">
    <source>
        <dbReference type="Proteomes" id="UP000800094"/>
    </source>
</evidence>
<evidence type="ECO:0000256" key="1">
    <source>
        <dbReference type="ARBA" id="ARBA00004123"/>
    </source>
</evidence>
<keyword evidence="2" id="KW-0539">Nucleus</keyword>
<evidence type="ECO:0000256" key="2">
    <source>
        <dbReference type="ARBA" id="ARBA00023242"/>
    </source>
</evidence>
<name>A0A6A6HW30_9PLEO</name>